<organism evidence="1 2">
    <name type="scientific">Dentiscutata heterogama</name>
    <dbReference type="NCBI Taxonomy" id="1316150"/>
    <lineage>
        <taxon>Eukaryota</taxon>
        <taxon>Fungi</taxon>
        <taxon>Fungi incertae sedis</taxon>
        <taxon>Mucoromycota</taxon>
        <taxon>Glomeromycotina</taxon>
        <taxon>Glomeromycetes</taxon>
        <taxon>Diversisporales</taxon>
        <taxon>Gigasporaceae</taxon>
        <taxon>Dentiscutata</taxon>
    </lineage>
</organism>
<feature type="non-terminal residue" evidence="1">
    <location>
        <position position="43"/>
    </location>
</feature>
<keyword evidence="2" id="KW-1185">Reference proteome</keyword>
<gene>
    <name evidence="1" type="ORF">DHETER_LOCUS10503</name>
</gene>
<protein>
    <submittedName>
        <fullName evidence="1">9269_t:CDS:1</fullName>
    </submittedName>
</protein>
<dbReference type="Proteomes" id="UP000789702">
    <property type="component" value="Unassembled WGS sequence"/>
</dbReference>
<accession>A0ACA9NYP2</accession>
<proteinExistence type="predicted"/>
<sequence length="43" mass="4828">MPRPTSRQKKAIKAYEAKVHKHSADNSEAENFNNIGNLSVCDK</sequence>
<comment type="caution">
    <text evidence="1">The sequence shown here is derived from an EMBL/GenBank/DDBJ whole genome shotgun (WGS) entry which is preliminary data.</text>
</comment>
<reference evidence="1" key="1">
    <citation type="submission" date="2021-06" db="EMBL/GenBank/DDBJ databases">
        <authorList>
            <person name="Kallberg Y."/>
            <person name="Tangrot J."/>
            <person name="Rosling A."/>
        </authorList>
    </citation>
    <scope>NUCLEOTIDE SEQUENCE</scope>
    <source>
        <strain evidence="1">IL203A</strain>
    </source>
</reference>
<name>A0ACA9NYP2_9GLOM</name>
<evidence type="ECO:0000313" key="1">
    <source>
        <dbReference type="EMBL" id="CAG8678136.1"/>
    </source>
</evidence>
<dbReference type="EMBL" id="CAJVPU010020762">
    <property type="protein sequence ID" value="CAG8678136.1"/>
    <property type="molecule type" value="Genomic_DNA"/>
</dbReference>
<evidence type="ECO:0000313" key="2">
    <source>
        <dbReference type="Proteomes" id="UP000789702"/>
    </source>
</evidence>